<protein>
    <submittedName>
        <fullName evidence="1">Unplaced genomic scaffold scaffold_989, whole genome shotgun sequence</fullName>
    </submittedName>
</protein>
<dbReference type="EMBL" id="KN825811">
    <property type="protein sequence ID" value="KIK81370.1"/>
    <property type="molecule type" value="Genomic_DNA"/>
</dbReference>
<dbReference type="HOGENOM" id="CLU_039959_0_0_1"/>
<sequence length="256" mass="29016">MSLCPTLQSPFITLHSSHCMLGLDLAIHILPDMCAPCNINLFLPMQTKCRNDWAVKSLIINYLYLPLSKQIKHLLKIPGLEAVLDEWQTKVQKQGEYIDIFDRDICCTKLIGPNGKIFFSNKDNEKQGPNGKLHIGVNLGINWYHICSHTFRATSCHYIPPVQHHSIFATSHLSLDLLCLWKFGITILTELCPKGQLVCIALIVVICDKPVAPKIGGFASHSHTHFRMIFWISLDDKTKVKAFQKGAFKPRKNEDQ</sequence>
<dbReference type="OrthoDB" id="2689993at2759"/>
<dbReference type="InParanoid" id="A0A0D0DQ66"/>
<dbReference type="STRING" id="930991.A0A0D0DQ66"/>
<accession>A0A0D0DQ66</accession>
<dbReference type="AlphaFoldDB" id="A0A0D0DQ66"/>
<evidence type="ECO:0000313" key="1">
    <source>
        <dbReference type="EMBL" id="KIK81370.1"/>
    </source>
</evidence>
<reference evidence="2" key="2">
    <citation type="submission" date="2015-01" db="EMBL/GenBank/DDBJ databases">
        <title>Evolutionary Origins and Diversification of the Mycorrhizal Mutualists.</title>
        <authorList>
            <consortium name="DOE Joint Genome Institute"/>
            <consortium name="Mycorrhizal Genomics Consortium"/>
            <person name="Kohler A."/>
            <person name="Kuo A."/>
            <person name="Nagy L.G."/>
            <person name="Floudas D."/>
            <person name="Copeland A."/>
            <person name="Barry K.W."/>
            <person name="Cichocki N."/>
            <person name="Veneault-Fourrey C."/>
            <person name="LaButti K."/>
            <person name="Lindquist E.A."/>
            <person name="Lipzen A."/>
            <person name="Lundell T."/>
            <person name="Morin E."/>
            <person name="Murat C."/>
            <person name="Riley R."/>
            <person name="Ohm R."/>
            <person name="Sun H."/>
            <person name="Tunlid A."/>
            <person name="Henrissat B."/>
            <person name="Grigoriev I.V."/>
            <person name="Hibbett D.S."/>
            <person name="Martin F."/>
        </authorList>
    </citation>
    <scope>NUCLEOTIDE SEQUENCE [LARGE SCALE GENOMIC DNA]</scope>
    <source>
        <strain evidence="2">Ve08.2h10</strain>
    </source>
</reference>
<proteinExistence type="predicted"/>
<keyword evidence="2" id="KW-1185">Reference proteome</keyword>
<organism evidence="1 2">
    <name type="scientific">Paxillus rubicundulus Ve08.2h10</name>
    <dbReference type="NCBI Taxonomy" id="930991"/>
    <lineage>
        <taxon>Eukaryota</taxon>
        <taxon>Fungi</taxon>
        <taxon>Dikarya</taxon>
        <taxon>Basidiomycota</taxon>
        <taxon>Agaricomycotina</taxon>
        <taxon>Agaricomycetes</taxon>
        <taxon>Agaricomycetidae</taxon>
        <taxon>Boletales</taxon>
        <taxon>Paxilineae</taxon>
        <taxon>Paxillaceae</taxon>
        <taxon>Paxillus</taxon>
    </lineage>
</organism>
<evidence type="ECO:0000313" key="2">
    <source>
        <dbReference type="Proteomes" id="UP000054538"/>
    </source>
</evidence>
<name>A0A0D0DQ66_9AGAM</name>
<dbReference type="Proteomes" id="UP000054538">
    <property type="component" value="Unassembled WGS sequence"/>
</dbReference>
<reference evidence="1 2" key="1">
    <citation type="submission" date="2014-04" db="EMBL/GenBank/DDBJ databases">
        <authorList>
            <consortium name="DOE Joint Genome Institute"/>
            <person name="Kuo A."/>
            <person name="Kohler A."/>
            <person name="Jargeat P."/>
            <person name="Nagy L.G."/>
            <person name="Floudas D."/>
            <person name="Copeland A."/>
            <person name="Barry K.W."/>
            <person name="Cichocki N."/>
            <person name="Veneault-Fourrey C."/>
            <person name="LaButti K."/>
            <person name="Lindquist E.A."/>
            <person name="Lipzen A."/>
            <person name="Lundell T."/>
            <person name="Morin E."/>
            <person name="Murat C."/>
            <person name="Sun H."/>
            <person name="Tunlid A."/>
            <person name="Henrissat B."/>
            <person name="Grigoriev I.V."/>
            <person name="Hibbett D.S."/>
            <person name="Martin F."/>
            <person name="Nordberg H.P."/>
            <person name="Cantor M.N."/>
            <person name="Hua S.X."/>
        </authorList>
    </citation>
    <scope>NUCLEOTIDE SEQUENCE [LARGE SCALE GENOMIC DNA]</scope>
    <source>
        <strain evidence="1 2">Ve08.2h10</strain>
    </source>
</reference>
<gene>
    <name evidence="1" type="ORF">PAXRUDRAFT_35886</name>
</gene>